<dbReference type="RefSeq" id="WP_130493168.1">
    <property type="nucleotide sequence ID" value="NZ_SGXD01000003.1"/>
</dbReference>
<gene>
    <name evidence="2" type="ORF">EV189_2388</name>
</gene>
<protein>
    <submittedName>
        <fullName evidence="2">DivIVA domain-containing protein</fullName>
    </submittedName>
</protein>
<reference evidence="2 3" key="1">
    <citation type="submission" date="2019-02" db="EMBL/GenBank/DDBJ databases">
        <title>Genomic Encyclopedia of Type Strains, Phase IV (KMG-IV): sequencing the most valuable type-strain genomes for metagenomic binning, comparative biology and taxonomic classification.</title>
        <authorList>
            <person name="Goeker M."/>
        </authorList>
    </citation>
    <scope>NUCLEOTIDE SEQUENCE [LARGE SCALE GENOMIC DNA]</scope>
    <source>
        <strain evidence="2 3">DSM 45622</strain>
    </source>
</reference>
<proteinExistence type="predicted"/>
<dbReference type="Proteomes" id="UP000293638">
    <property type="component" value="Unassembled WGS sequence"/>
</dbReference>
<dbReference type="EMBL" id="SGXD01000003">
    <property type="protein sequence ID" value="RZS86969.1"/>
    <property type="molecule type" value="Genomic_DNA"/>
</dbReference>
<dbReference type="OrthoDB" id="3480096at2"/>
<name>A0A4Q7NNZ7_9ACTN</name>
<keyword evidence="3" id="KW-1185">Reference proteome</keyword>
<feature type="region of interest" description="Disordered" evidence="1">
    <location>
        <begin position="202"/>
        <end position="222"/>
    </location>
</feature>
<organism evidence="2 3">
    <name type="scientific">Motilibacter rhizosphaerae</name>
    <dbReference type="NCBI Taxonomy" id="598652"/>
    <lineage>
        <taxon>Bacteria</taxon>
        <taxon>Bacillati</taxon>
        <taxon>Actinomycetota</taxon>
        <taxon>Actinomycetes</taxon>
        <taxon>Motilibacterales</taxon>
        <taxon>Motilibacteraceae</taxon>
        <taxon>Motilibacter</taxon>
    </lineage>
</organism>
<evidence type="ECO:0000313" key="3">
    <source>
        <dbReference type="Proteomes" id="UP000293638"/>
    </source>
</evidence>
<accession>A0A4Q7NNZ7</accession>
<comment type="caution">
    <text evidence="2">The sequence shown here is derived from an EMBL/GenBank/DDBJ whole genome shotgun (WGS) entry which is preliminary data.</text>
</comment>
<evidence type="ECO:0000313" key="2">
    <source>
        <dbReference type="EMBL" id="RZS86969.1"/>
    </source>
</evidence>
<dbReference type="AlphaFoldDB" id="A0A4Q7NNZ7"/>
<sequence>MARLHRVGRLRRGYRPRQVEAALAAVEQALAEGRPPSAGEVRRLGFDLVRHGYDVVAVDRALDRLELRCLERSMAGSPPWQVSDELARDLADLRVLLAGPPGARLPRAGLLRKGYAQHDVDALLDRLLDDLETASRALGSGASVVEPGLRVEEVRLAVFGRRRRGYAERGVDEVLDRAVDLLLRRDLLSLLLGAPVRTPEPLAEAEPSAVLGHDGSALGQTG</sequence>
<evidence type="ECO:0000256" key="1">
    <source>
        <dbReference type="SAM" id="MobiDB-lite"/>
    </source>
</evidence>